<protein>
    <recommendedName>
        <fullName evidence="4">Calponin-homology (CH) domain-containing protein</fullName>
    </recommendedName>
</protein>
<dbReference type="GO" id="GO:0005516">
    <property type="term" value="F:calmodulin binding"/>
    <property type="evidence" value="ECO:0007669"/>
    <property type="project" value="TreeGrafter"/>
</dbReference>
<evidence type="ECO:0000256" key="1">
    <source>
        <dbReference type="SAM" id="Coils"/>
    </source>
</evidence>
<dbReference type="Proteomes" id="UP000261580">
    <property type="component" value="Unassembled WGS sequence"/>
</dbReference>
<dbReference type="PANTHER" id="PTHR14149">
    <property type="entry name" value="RAS GTPASE-ACTIVATING PROTEIN WITH IQ MOTIF"/>
    <property type="match status" value="1"/>
</dbReference>
<reference evidence="2" key="2">
    <citation type="submission" date="2025-09" db="UniProtKB">
        <authorList>
            <consortium name="Ensembl"/>
        </authorList>
    </citation>
    <scope>IDENTIFICATION</scope>
</reference>
<evidence type="ECO:0008006" key="4">
    <source>
        <dbReference type="Google" id="ProtNLM"/>
    </source>
</evidence>
<dbReference type="GO" id="GO:0051015">
    <property type="term" value="F:actin filament binding"/>
    <property type="evidence" value="ECO:0007669"/>
    <property type="project" value="TreeGrafter"/>
</dbReference>
<dbReference type="InterPro" id="IPR036872">
    <property type="entry name" value="CH_dom_sf"/>
</dbReference>
<proteinExistence type="predicted"/>
<dbReference type="AlphaFoldDB" id="A0A3Q4GW50"/>
<dbReference type="SUPFAM" id="SSF47576">
    <property type="entry name" value="Calponin-homology domain, CH-domain"/>
    <property type="match status" value="1"/>
</dbReference>
<evidence type="ECO:0000313" key="2">
    <source>
        <dbReference type="Ensembl" id="ENSNBRP00000011488.1"/>
    </source>
</evidence>
<accession>A0A3Q4GW50</accession>
<dbReference type="Gene3D" id="1.10.418.10">
    <property type="entry name" value="Calponin-like domain"/>
    <property type="match status" value="1"/>
</dbReference>
<sequence>MVTRKWSVKPAATEEDFANERLTAEQMDEQRIQNVAYQYLCRLEEAKRSVTRTGSTLSVCSLSLTEPVSSSGGWRRTALFSPNWVIASLRAVGLQFRHTDNINHWRNAMTALGLPAIFHPETTDVYDKKNMPRAVYCIHALSLYLYRLGLAPQIHDLYGKVKFTEEEINNMKLELDKYGIQMPAFNKIGGILANELSVDEAAVHAAVVAINEAVDQGDVGVTAVALRNPAALLTDLQEALMSVYQEMLQQARRRKAERAAGRAVAEDKDMYEEYLTQREIQDHIDQVDEALDVADELALLSALQLPCLALRGLRTDNGPWYLDQLTADRQQKNQGSVDPLEHEELQEGVTAANQEARSTRNTGTSCCLLQGELQEEELFVAVEMLSAVVLINQGLEAGHLQQFSSSLVSSSAGLSDVEPALLDRYHLLTWNQLQEGIAAVNGSAQDEQQRTTTR</sequence>
<keyword evidence="1" id="KW-0175">Coiled coil</keyword>
<dbReference type="GO" id="GO:0005096">
    <property type="term" value="F:GTPase activator activity"/>
    <property type="evidence" value="ECO:0007669"/>
    <property type="project" value="TreeGrafter"/>
</dbReference>
<dbReference type="GeneTree" id="ENSGT00950000183076"/>
<reference evidence="2" key="1">
    <citation type="submission" date="2025-08" db="UniProtKB">
        <authorList>
            <consortium name="Ensembl"/>
        </authorList>
    </citation>
    <scope>IDENTIFICATION</scope>
</reference>
<dbReference type="Ensembl" id="ENSNBRT00000011811.1">
    <property type="protein sequence ID" value="ENSNBRP00000011488.1"/>
    <property type="gene ID" value="ENSNBRG00000008879.1"/>
</dbReference>
<dbReference type="Bgee" id="ENSNBRG00000008879">
    <property type="expression patterns" value="Expressed in testis"/>
</dbReference>
<organism evidence="2 3">
    <name type="scientific">Neolamprologus brichardi</name>
    <name type="common">Fairy cichlid</name>
    <name type="synonym">Lamprologus brichardi</name>
    <dbReference type="NCBI Taxonomy" id="32507"/>
    <lineage>
        <taxon>Eukaryota</taxon>
        <taxon>Metazoa</taxon>
        <taxon>Chordata</taxon>
        <taxon>Craniata</taxon>
        <taxon>Vertebrata</taxon>
        <taxon>Euteleostomi</taxon>
        <taxon>Actinopterygii</taxon>
        <taxon>Neopterygii</taxon>
        <taxon>Teleostei</taxon>
        <taxon>Neoteleostei</taxon>
        <taxon>Acanthomorphata</taxon>
        <taxon>Ovalentaria</taxon>
        <taxon>Cichlomorphae</taxon>
        <taxon>Cichliformes</taxon>
        <taxon>Cichlidae</taxon>
        <taxon>African cichlids</taxon>
        <taxon>Pseudocrenilabrinae</taxon>
        <taxon>Lamprologini</taxon>
        <taxon>Neolamprologus</taxon>
    </lineage>
</organism>
<dbReference type="OMA" id="ANWEACA"/>
<evidence type="ECO:0000313" key="3">
    <source>
        <dbReference type="Proteomes" id="UP000261580"/>
    </source>
</evidence>
<dbReference type="PANTHER" id="PTHR14149:SF10">
    <property type="entry name" value="RAS GTPASE-ACTIVATING-LIKE PROTEIN IQGAP3"/>
    <property type="match status" value="1"/>
</dbReference>
<dbReference type="GO" id="GO:0005938">
    <property type="term" value="C:cell cortex"/>
    <property type="evidence" value="ECO:0007669"/>
    <property type="project" value="TreeGrafter"/>
</dbReference>
<name>A0A3Q4GW50_NEOBR</name>
<feature type="coiled-coil region" evidence="1">
    <location>
        <begin position="154"/>
        <end position="181"/>
    </location>
</feature>
<dbReference type="GO" id="GO:1903479">
    <property type="term" value="P:mitotic actomyosin contractile ring assembly actin filament organization"/>
    <property type="evidence" value="ECO:0007669"/>
    <property type="project" value="TreeGrafter"/>
</dbReference>
<keyword evidence="3" id="KW-1185">Reference proteome</keyword>
<dbReference type="STRING" id="32507.ENSNBRP00000011488"/>